<protein>
    <submittedName>
        <fullName evidence="2">Uncharacterized protein</fullName>
    </submittedName>
</protein>
<organism evidence="2 3">
    <name type="scientific">Riccia fluitans</name>
    <dbReference type="NCBI Taxonomy" id="41844"/>
    <lineage>
        <taxon>Eukaryota</taxon>
        <taxon>Viridiplantae</taxon>
        <taxon>Streptophyta</taxon>
        <taxon>Embryophyta</taxon>
        <taxon>Marchantiophyta</taxon>
        <taxon>Marchantiopsida</taxon>
        <taxon>Marchantiidae</taxon>
        <taxon>Marchantiales</taxon>
        <taxon>Ricciaceae</taxon>
        <taxon>Riccia</taxon>
    </lineage>
</organism>
<feature type="compositionally biased region" description="Basic and acidic residues" evidence="1">
    <location>
        <begin position="89"/>
        <end position="101"/>
    </location>
</feature>
<feature type="region of interest" description="Disordered" evidence="1">
    <location>
        <begin position="89"/>
        <end position="143"/>
    </location>
</feature>
<name>A0ABD1Y1M7_9MARC</name>
<sequence>MCNATGRPPDCGQPLWMNHTLRMPRRRPTLRIHALALLGSWSDGGSRRYRLETGPLHGNRRLVFHRRSSTMGIGTVHSNLRFHPDSAAEIRQSDDFERAQGEPRLGSHVPIPTASTRKEADDPTIPPNSHGPRADSAIRDRCS</sequence>
<keyword evidence="3" id="KW-1185">Reference proteome</keyword>
<proteinExistence type="predicted"/>
<evidence type="ECO:0000313" key="3">
    <source>
        <dbReference type="Proteomes" id="UP001605036"/>
    </source>
</evidence>
<feature type="compositionally biased region" description="Basic and acidic residues" evidence="1">
    <location>
        <begin position="132"/>
        <end position="143"/>
    </location>
</feature>
<gene>
    <name evidence="2" type="ORF">R1flu_000842</name>
</gene>
<dbReference type="EMBL" id="JBHFFA010000006">
    <property type="protein sequence ID" value="KAL2620637.1"/>
    <property type="molecule type" value="Genomic_DNA"/>
</dbReference>
<accession>A0ABD1Y1M7</accession>
<dbReference type="Proteomes" id="UP001605036">
    <property type="component" value="Unassembled WGS sequence"/>
</dbReference>
<evidence type="ECO:0000313" key="2">
    <source>
        <dbReference type="EMBL" id="KAL2620637.1"/>
    </source>
</evidence>
<dbReference type="AlphaFoldDB" id="A0ABD1Y1M7"/>
<reference evidence="2 3" key="1">
    <citation type="submission" date="2024-09" db="EMBL/GenBank/DDBJ databases">
        <title>Chromosome-scale assembly of Riccia fluitans.</title>
        <authorList>
            <person name="Paukszto L."/>
            <person name="Sawicki J."/>
            <person name="Karawczyk K."/>
            <person name="Piernik-Szablinska J."/>
            <person name="Szczecinska M."/>
            <person name="Mazdziarz M."/>
        </authorList>
    </citation>
    <scope>NUCLEOTIDE SEQUENCE [LARGE SCALE GENOMIC DNA]</scope>
    <source>
        <strain evidence="2">Rf_01</strain>
        <tissue evidence="2">Aerial parts of the thallus</tissue>
    </source>
</reference>
<comment type="caution">
    <text evidence="2">The sequence shown here is derived from an EMBL/GenBank/DDBJ whole genome shotgun (WGS) entry which is preliminary data.</text>
</comment>
<evidence type="ECO:0000256" key="1">
    <source>
        <dbReference type="SAM" id="MobiDB-lite"/>
    </source>
</evidence>